<protein>
    <recommendedName>
        <fullName evidence="1">ATP-dependent DNA helicase</fullName>
        <ecNumber evidence="1">5.6.2.3</ecNumber>
    </recommendedName>
</protein>
<gene>
    <name evidence="4" type="ORF">L195_g006236</name>
</gene>
<dbReference type="PANTHER" id="PTHR10492">
    <property type="match status" value="1"/>
</dbReference>
<comment type="cofactor">
    <cofactor evidence="1">
        <name>Mg(2+)</name>
        <dbReference type="ChEBI" id="CHEBI:18420"/>
    </cofactor>
</comment>
<comment type="caution">
    <text evidence="4">The sequence shown here is derived from an EMBL/GenBank/DDBJ whole genome shotgun (WGS) entry which is preliminary data.</text>
</comment>
<dbReference type="GO" id="GO:0016887">
    <property type="term" value="F:ATP hydrolysis activity"/>
    <property type="evidence" value="ECO:0007669"/>
    <property type="project" value="RHEA"/>
</dbReference>
<organism evidence="4 5">
    <name type="scientific">Trifolium pratense</name>
    <name type="common">Red clover</name>
    <dbReference type="NCBI Taxonomy" id="57577"/>
    <lineage>
        <taxon>Eukaryota</taxon>
        <taxon>Viridiplantae</taxon>
        <taxon>Streptophyta</taxon>
        <taxon>Embryophyta</taxon>
        <taxon>Tracheophyta</taxon>
        <taxon>Spermatophyta</taxon>
        <taxon>Magnoliopsida</taxon>
        <taxon>eudicotyledons</taxon>
        <taxon>Gunneridae</taxon>
        <taxon>Pentapetalae</taxon>
        <taxon>rosids</taxon>
        <taxon>fabids</taxon>
        <taxon>Fabales</taxon>
        <taxon>Fabaceae</taxon>
        <taxon>Papilionoideae</taxon>
        <taxon>50 kb inversion clade</taxon>
        <taxon>NPAAA clade</taxon>
        <taxon>Hologalegina</taxon>
        <taxon>IRL clade</taxon>
        <taxon>Trifolieae</taxon>
        <taxon>Trifolium</taxon>
    </lineage>
</organism>
<keyword evidence="1" id="KW-0234">DNA repair</keyword>
<dbReference type="GO" id="GO:0006310">
    <property type="term" value="P:DNA recombination"/>
    <property type="evidence" value="ECO:0007669"/>
    <property type="project" value="UniProtKB-KW"/>
</dbReference>
<dbReference type="Gene3D" id="3.40.50.300">
    <property type="entry name" value="P-loop containing nucleotide triphosphate hydrolases"/>
    <property type="match status" value="1"/>
</dbReference>
<dbReference type="GO" id="GO:0006281">
    <property type="term" value="P:DNA repair"/>
    <property type="evidence" value="ECO:0007669"/>
    <property type="project" value="UniProtKB-KW"/>
</dbReference>
<dbReference type="SUPFAM" id="SSF52540">
    <property type="entry name" value="P-loop containing nucleoside triphosphate hydrolases"/>
    <property type="match status" value="1"/>
</dbReference>
<evidence type="ECO:0000259" key="3">
    <source>
        <dbReference type="Pfam" id="PF21530"/>
    </source>
</evidence>
<reference evidence="4 5" key="1">
    <citation type="journal article" date="2014" name="Am. J. Bot.">
        <title>Genome assembly and annotation for red clover (Trifolium pratense; Fabaceae).</title>
        <authorList>
            <person name="Istvanek J."/>
            <person name="Jaros M."/>
            <person name="Krenek A."/>
            <person name="Repkova J."/>
        </authorList>
    </citation>
    <scope>NUCLEOTIDE SEQUENCE [LARGE SCALE GENOMIC DNA]</scope>
    <source>
        <strain evidence="5">cv. Tatra</strain>
        <tissue evidence="4">Young leaves</tissue>
    </source>
</reference>
<comment type="similarity">
    <text evidence="1">Belongs to the helicase family.</text>
</comment>
<dbReference type="InterPro" id="IPR010285">
    <property type="entry name" value="DNA_helicase_pif1-like_DEAD"/>
</dbReference>
<keyword evidence="1" id="KW-0378">Hydrolase</keyword>
<dbReference type="GO" id="GO:0005524">
    <property type="term" value="F:ATP binding"/>
    <property type="evidence" value="ECO:0007669"/>
    <property type="project" value="UniProtKB-KW"/>
</dbReference>
<dbReference type="EMBL" id="ASHM01003305">
    <property type="protein sequence ID" value="PNY09681.1"/>
    <property type="molecule type" value="Genomic_DNA"/>
</dbReference>
<dbReference type="PANTHER" id="PTHR10492:SF74">
    <property type="entry name" value="ATP-DEPENDENT DNA HELICASE"/>
    <property type="match status" value="1"/>
</dbReference>
<dbReference type="InterPro" id="IPR049163">
    <property type="entry name" value="Pif1-like_2B_dom"/>
</dbReference>
<evidence type="ECO:0000256" key="1">
    <source>
        <dbReference type="RuleBase" id="RU363044"/>
    </source>
</evidence>
<keyword evidence="1" id="KW-0067">ATP-binding</keyword>
<evidence type="ECO:0000313" key="4">
    <source>
        <dbReference type="EMBL" id="PNY09681.1"/>
    </source>
</evidence>
<feature type="non-terminal residue" evidence="4">
    <location>
        <position position="294"/>
    </location>
</feature>
<dbReference type="Pfam" id="PF21530">
    <property type="entry name" value="Pif1_2B_dom"/>
    <property type="match status" value="1"/>
</dbReference>
<keyword evidence="1" id="KW-0227">DNA damage</keyword>
<dbReference type="Pfam" id="PF05970">
    <property type="entry name" value="PIF1"/>
    <property type="match status" value="1"/>
</dbReference>
<accession>A0A2K3P320</accession>
<feature type="domain" description="DNA helicase Pif1-like DEAD-box helicase" evidence="2">
    <location>
        <begin position="3"/>
        <end position="156"/>
    </location>
</feature>
<comment type="catalytic activity">
    <reaction evidence="1">
        <text>ATP + H2O = ADP + phosphate + H(+)</text>
        <dbReference type="Rhea" id="RHEA:13065"/>
        <dbReference type="ChEBI" id="CHEBI:15377"/>
        <dbReference type="ChEBI" id="CHEBI:15378"/>
        <dbReference type="ChEBI" id="CHEBI:30616"/>
        <dbReference type="ChEBI" id="CHEBI:43474"/>
        <dbReference type="ChEBI" id="CHEBI:456216"/>
        <dbReference type="EC" id="5.6.2.3"/>
    </reaction>
</comment>
<keyword evidence="1" id="KW-0233">DNA recombination</keyword>
<feature type="domain" description="DNA helicase Pif1-like 2B" evidence="3">
    <location>
        <begin position="252"/>
        <end position="294"/>
    </location>
</feature>
<dbReference type="InterPro" id="IPR027417">
    <property type="entry name" value="P-loop_NTPase"/>
</dbReference>
<reference evidence="4 5" key="2">
    <citation type="journal article" date="2017" name="Front. Plant Sci.">
        <title>Gene Classification and Mining of Molecular Markers Useful in Red Clover (Trifolium pratense) Breeding.</title>
        <authorList>
            <person name="Istvanek J."/>
            <person name="Dluhosova J."/>
            <person name="Dluhos P."/>
            <person name="Patkova L."/>
            <person name="Nedelnik J."/>
            <person name="Repkova J."/>
        </authorList>
    </citation>
    <scope>NUCLEOTIDE SEQUENCE [LARGE SCALE GENOMIC DNA]</scope>
    <source>
        <strain evidence="5">cv. Tatra</strain>
        <tissue evidence="4">Young leaves</tissue>
    </source>
</reference>
<evidence type="ECO:0000259" key="2">
    <source>
        <dbReference type="Pfam" id="PF05970"/>
    </source>
</evidence>
<proteinExistence type="inferred from homology"/>
<dbReference type="STRING" id="57577.A0A2K3P320"/>
<dbReference type="AlphaFoldDB" id="A0A2K3P320"/>
<keyword evidence="1" id="KW-0547">Nucleotide-binding</keyword>
<dbReference type="Proteomes" id="UP000236291">
    <property type="component" value="Unassembled WGS sequence"/>
</dbReference>
<dbReference type="GO" id="GO:0043139">
    <property type="term" value="F:5'-3' DNA helicase activity"/>
    <property type="evidence" value="ECO:0007669"/>
    <property type="project" value="UniProtKB-EC"/>
</dbReference>
<name>A0A2K3P320_TRIPR</name>
<evidence type="ECO:0000313" key="5">
    <source>
        <dbReference type="Proteomes" id="UP000236291"/>
    </source>
</evidence>
<sequence>MKIAHSTFCIPLEINAKSSCNIKQQSHRAALLREASLIIWDEAPMMNRYCFEAFDRTMRDVMRLTDEANFHRPFGGKVVVLGGDFRQILPVVRKGSRGAIIKATVSSSKIWRTCKVLTLTKNMRLNGDSTSQSYDDIKKFADWILNIGDGIVDADEDGVTTIEIPNQLCILEGTDPLLSLIDFVYPNIISNFENAHKFEDQAILCPTLEVVEQVNDLVLSLIPGESKEYLSADTPCKSDEEHEVQGDWFTSEFLNDIKCSGIPNHRLNLKVGVPIMLLRNIDPAKGLYNGTRLQ</sequence>
<dbReference type="EC" id="5.6.2.3" evidence="1"/>
<keyword evidence="1 4" id="KW-0347">Helicase</keyword>
<dbReference type="GO" id="GO:0000723">
    <property type="term" value="P:telomere maintenance"/>
    <property type="evidence" value="ECO:0007669"/>
    <property type="project" value="InterPro"/>
</dbReference>